<gene>
    <name evidence="1" type="ORF">ASZ90_000714</name>
</gene>
<dbReference type="AlphaFoldDB" id="A0A0W8G8B8"/>
<dbReference type="EMBL" id="LNQE01000090">
    <property type="protein sequence ID" value="KUG29402.1"/>
    <property type="molecule type" value="Genomic_DNA"/>
</dbReference>
<name>A0A0W8G8B8_9ZZZZ</name>
<proteinExistence type="predicted"/>
<accession>A0A0W8G8B8</accession>
<sequence length="80" mass="9332">MFTPFWRMWEAMARVRRMCPRPKVSWEYIRILKVVGWAMRHGSLVVGVFEKMVADGSGKKPAARVTSLKKNTIVFFNKSQ</sequence>
<protein>
    <submittedName>
        <fullName evidence="1">Uncharacterized protein</fullName>
    </submittedName>
</protein>
<reference evidence="1" key="1">
    <citation type="journal article" date="2015" name="Proc. Natl. Acad. Sci. U.S.A.">
        <title>Networks of energetic and metabolic interactions define dynamics in microbial communities.</title>
        <authorList>
            <person name="Embree M."/>
            <person name="Liu J.K."/>
            <person name="Al-Bassam M.M."/>
            <person name="Zengler K."/>
        </authorList>
    </citation>
    <scope>NUCLEOTIDE SEQUENCE</scope>
</reference>
<organism evidence="1">
    <name type="scientific">hydrocarbon metagenome</name>
    <dbReference type="NCBI Taxonomy" id="938273"/>
    <lineage>
        <taxon>unclassified sequences</taxon>
        <taxon>metagenomes</taxon>
        <taxon>ecological metagenomes</taxon>
    </lineage>
</organism>
<evidence type="ECO:0000313" key="1">
    <source>
        <dbReference type="EMBL" id="KUG29402.1"/>
    </source>
</evidence>
<comment type="caution">
    <text evidence="1">The sequence shown here is derived from an EMBL/GenBank/DDBJ whole genome shotgun (WGS) entry which is preliminary data.</text>
</comment>